<gene>
    <name evidence="9" type="ORF">CKAN_02241600</name>
</gene>
<keyword evidence="4" id="KW-0804">Transcription</keyword>
<dbReference type="GO" id="GO:0000976">
    <property type="term" value="F:transcription cis-regulatory region binding"/>
    <property type="evidence" value="ECO:0007669"/>
    <property type="project" value="TreeGrafter"/>
</dbReference>
<evidence type="ECO:0000259" key="8">
    <source>
        <dbReference type="PROSITE" id="PS50811"/>
    </source>
</evidence>
<name>A0A443PQY6_9MAGN</name>
<dbReference type="Proteomes" id="UP000283530">
    <property type="component" value="Unassembled WGS sequence"/>
</dbReference>
<dbReference type="GO" id="GO:0010150">
    <property type="term" value="P:leaf senescence"/>
    <property type="evidence" value="ECO:0007669"/>
    <property type="project" value="UniProtKB-ARBA"/>
</dbReference>
<dbReference type="GO" id="GO:0009751">
    <property type="term" value="P:response to salicylic acid"/>
    <property type="evidence" value="ECO:0007669"/>
    <property type="project" value="UniProtKB-ARBA"/>
</dbReference>
<dbReference type="InterPro" id="IPR003657">
    <property type="entry name" value="WRKY_dom"/>
</dbReference>
<evidence type="ECO:0000256" key="3">
    <source>
        <dbReference type="ARBA" id="ARBA00023125"/>
    </source>
</evidence>
<comment type="caution">
    <text evidence="9">The sequence shown here is derived from an EMBL/GenBank/DDBJ whole genome shotgun (WGS) entry which is preliminary data.</text>
</comment>
<keyword evidence="2" id="KW-0805">Transcription regulation</keyword>
<sequence>MESTGVWERKQVINELMQGYEHAKQLQSVRSPSAATELQIQSILSSIGKAINMLMSRDCEGETQPTDSPHSISGSPHSENSNGTTFREDECRVLSKKRKMVPKWTEQIRVSAGSSLEGPPDDGHSWRKYGQKDILGAKYPRAYYRCTHKHLQGCLAKKQVQRSEEDPSIFNIMYQGTHTCMQAPHLASPKLQEKQQQQHPQQQLLINFRTGLKVKTEDLDTTQDLNSSSFSFPPAKDSGNSTNCIFSSKSMDNHFMGSFSPPFISPATSESNYFSVSPCHQMSSYGGGPNMQTPESELNEIISAMTTASNSSLGDLDFHFDEFDPNLQFDTNSFLS</sequence>
<proteinExistence type="inferred from homology"/>
<dbReference type="EMBL" id="QPKB01000010">
    <property type="protein sequence ID" value="RWR93179.1"/>
    <property type="molecule type" value="Genomic_DNA"/>
</dbReference>
<dbReference type="SMART" id="SM00774">
    <property type="entry name" value="WRKY"/>
    <property type="match status" value="1"/>
</dbReference>
<feature type="compositionally biased region" description="Polar residues" evidence="7">
    <location>
        <begin position="63"/>
        <end position="85"/>
    </location>
</feature>
<dbReference type="STRING" id="337451.A0A443PQY6"/>
<dbReference type="FunFam" id="2.20.25.80:FF:000009">
    <property type="entry name" value="WRKY transcription factor 53"/>
    <property type="match status" value="1"/>
</dbReference>
<dbReference type="AlphaFoldDB" id="A0A443PQY6"/>
<evidence type="ECO:0000256" key="4">
    <source>
        <dbReference type="ARBA" id="ARBA00023163"/>
    </source>
</evidence>
<dbReference type="InterPro" id="IPR044810">
    <property type="entry name" value="WRKY_plant"/>
</dbReference>
<dbReference type="PANTHER" id="PTHR32096">
    <property type="entry name" value="WRKY TRANSCRIPTION FACTOR 30-RELATED-RELATED"/>
    <property type="match status" value="1"/>
</dbReference>
<reference evidence="9 10" key="1">
    <citation type="journal article" date="2019" name="Nat. Plants">
        <title>Stout camphor tree genome fills gaps in understanding of flowering plant genome evolution.</title>
        <authorList>
            <person name="Chaw S.M."/>
            <person name="Liu Y.C."/>
            <person name="Wu Y.W."/>
            <person name="Wang H.Y."/>
            <person name="Lin C.I."/>
            <person name="Wu C.S."/>
            <person name="Ke H.M."/>
            <person name="Chang L.Y."/>
            <person name="Hsu C.Y."/>
            <person name="Yang H.T."/>
            <person name="Sudianto E."/>
            <person name="Hsu M.H."/>
            <person name="Wu K.P."/>
            <person name="Wang L.N."/>
            <person name="Leebens-Mack J.H."/>
            <person name="Tsai I.J."/>
        </authorList>
    </citation>
    <scope>NUCLEOTIDE SEQUENCE [LARGE SCALE GENOMIC DNA]</scope>
    <source>
        <strain evidence="10">cv. Chaw 1501</strain>
        <tissue evidence="9">Young leaves</tissue>
    </source>
</reference>
<comment type="similarity">
    <text evidence="6">Belongs to the WRKY group III family.</text>
</comment>
<feature type="region of interest" description="Disordered" evidence="7">
    <location>
        <begin position="59"/>
        <end position="89"/>
    </location>
</feature>
<dbReference type="OrthoDB" id="1888929at2759"/>
<evidence type="ECO:0000256" key="1">
    <source>
        <dbReference type="ARBA" id="ARBA00004123"/>
    </source>
</evidence>
<protein>
    <submittedName>
        <fullName evidence="9">Putative WRKY transcription factor 41</fullName>
    </submittedName>
</protein>
<dbReference type="Gene3D" id="2.20.25.80">
    <property type="entry name" value="WRKY domain"/>
    <property type="match status" value="1"/>
</dbReference>
<dbReference type="Pfam" id="PF03106">
    <property type="entry name" value="WRKY"/>
    <property type="match status" value="1"/>
</dbReference>
<dbReference type="GO" id="GO:0003700">
    <property type="term" value="F:DNA-binding transcription factor activity"/>
    <property type="evidence" value="ECO:0007669"/>
    <property type="project" value="InterPro"/>
</dbReference>
<dbReference type="PANTHER" id="PTHR32096:SF133">
    <property type="entry name" value="WRKY TRANSCRIPTION FACTOR 41-RELATED"/>
    <property type="match status" value="1"/>
</dbReference>
<dbReference type="PROSITE" id="PS50811">
    <property type="entry name" value="WRKY"/>
    <property type="match status" value="1"/>
</dbReference>
<keyword evidence="3" id="KW-0238">DNA-binding</keyword>
<dbReference type="SMR" id="A0A443PQY6"/>
<accession>A0A443PQY6</accession>
<dbReference type="GO" id="GO:0005634">
    <property type="term" value="C:nucleus"/>
    <property type="evidence" value="ECO:0007669"/>
    <property type="project" value="UniProtKB-SubCell"/>
</dbReference>
<feature type="domain" description="WRKY" evidence="8">
    <location>
        <begin position="115"/>
        <end position="178"/>
    </location>
</feature>
<comment type="subcellular location">
    <subcellularLocation>
        <location evidence="1">Nucleus</location>
    </subcellularLocation>
</comment>
<keyword evidence="10" id="KW-1185">Reference proteome</keyword>
<dbReference type="InterPro" id="IPR036576">
    <property type="entry name" value="WRKY_dom_sf"/>
</dbReference>
<evidence type="ECO:0000313" key="10">
    <source>
        <dbReference type="Proteomes" id="UP000283530"/>
    </source>
</evidence>
<evidence type="ECO:0000256" key="6">
    <source>
        <dbReference type="ARBA" id="ARBA00060850"/>
    </source>
</evidence>
<organism evidence="9 10">
    <name type="scientific">Cinnamomum micranthum f. kanehirae</name>
    <dbReference type="NCBI Taxonomy" id="337451"/>
    <lineage>
        <taxon>Eukaryota</taxon>
        <taxon>Viridiplantae</taxon>
        <taxon>Streptophyta</taxon>
        <taxon>Embryophyta</taxon>
        <taxon>Tracheophyta</taxon>
        <taxon>Spermatophyta</taxon>
        <taxon>Magnoliopsida</taxon>
        <taxon>Magnoliidae</taxon>
        <taxon>Laurales</taxon>
        <taxon>Lauraceae</taxon>
        <taxon>Cinnamomum</taxon>
    </lineage>
</organism>
<evidence type="ECO:0000256" key="5">
    <source>
        <dbReference type="ARBA" id="ARBA00023242"/>
    </source>
</evidence>
<evidence type="ECO:0000313" key="9">
    <source>
        <dbReference type="EMBL" id="RWR93179.1"/>
    </source>
</evidence>
<dbReference type="SUPFAM" id="SSF118290">
    <property type="entry name" value="WRKY DNA-binding domain"/>
    <property type="match status" value="1"/>
</dbReference>
<dbReference type="GO" id="GO:0010193">
    <property type="term" value="P:response to ozone"/>
    <property type="evidence" value="ECO:0007669"/>
    <property type="project" value="UniProtKB-ARBA"/>
</dbReference>
<dbReference type="GO" id="GO:0042542">
    <property type="term" value="P:response to hydrogen peroxide"/>
    <property type="evidence" value="ECO:0007669"/>
    <property type="project" value="UniProtKB-ARBA"/>
</dbReference>
<evidence type="ECO:0000256" key="7">
    <source>
        <dbReference type="SAM" id="MobiDB-lite"/>
    </source>
</evidence>
<keyword evidence="5" id="KW-0539">Nucleus</keyword>
<evidence type="ECO:0000256" key="2">
    <source>
        <dbReference type="ARBA" id="ARBA00023015"/>
    </source>
</evidence>